<evidence type="ECO:0000256" key="3">
    <source>
        <dbReference type="SAM" id="SignalP"/>
    </source>
</evidence>
<dbReference type="OrthoDB" id="9937956at2"/>
<evidence type="ECO:0008006" key="6">
    <source>
        <dbReference type="Google" id="ProtNLM"/>
    </source>
</evidence>
<sequence length="540" mass="59350">MLLFWAATAFLAPLATAAEPADSNIAGAVADLDRFEGQLSSGSTVSKSTANRTLKLLKLTRQRLDGSDHKADPSWTEANARYEALVAQLKAVLDGSAKVQSAPQSSASGATTSPPATTAPSTGETMISQQRVRIKKLKRDIESLSQTTDQNGAMPFQDGDYVARLEQRDAYFTEQLAKYDQFAADPDVEAAAGALQVLRNMIAFGKDHAAKELAALGDVQARLKAMDNAFPRVPQTPAYPYPGNAVPEWVASLAEVRKTSVEQYKELAEIKKRAYLPNNPGTVTQGAPYDAQDVRRLEHGYADNVRQIDSELTTFSTNIDAQVASNIGSVEAFEALDPTTEKGQYRLLGGNAEEDLPKMLKEHRWVAAVAMAFDKMLKREQLAAHKQVFERYNAALEALEATRAAALENVRMPEPDSDDDDLLEIARDTLARPDYEVGEVKRLVINAGLRHLEKETSETEFDDVDVSLSGTITLKGTETTYFYEWDEFQVATAEAMGDKFVIFYSTLKKYSRGGPTTPLNKWIIAQRIESLPILEKNIGE</sequence>
<accession>A0A3S2VTQ0</accession>
<proteinExistence type="predicted"/>
<evidence type="ECO:0000256" key="1">
    <source>
        <dbReference type="SAM" id="Coils"/>
    </source>
</evidence>
<evidence type="ECO:0000256" key="2">
    <source>
        <dbReference type="SAM" id="MobiDB-lite"/>
    </source>
</evidence>
<feature type="chain" id="PRO_5018553751" description="DUF3450 family protein" evidence="3">
    <location>
        <begin position="18"/>
        <end position="540"/>
    </location>
</feature>
<gene>
    <name evidence="4" type="ORF">EOI86_10230</name>
</gene>
<feature type="signal peptide" evidence="3">
    <location>
        <begin position="1"/>
        <end position="17"/>
    </location>
</feature>
<keyword evidence="3" id="KW-0732">Signal</keyword>
<feature type="region of interest" description="Disordered" evidence="2">
    <location>
        <begin position="100"/>
        <end position="129"/>
    </location>
</feature>
<organism evidence="4 5">
    <name type="scientific">Hwanghaeella grinnelliae</name>
    <dbReference type="NCBI Taxonomy" id="2500179"/>
    <lineage>
        <taxon>Bacteria</taxon>
        <taxon>Pseudomonadati</taxon>
        <taxon>Pseudomonadota</taxon>
        <taxon>Alphaproteobacteria</taxon>
        <taxon>Rhodospirillales</taxon>
        <taxon>Rhodospirillaceae</taxon>
        <taxon>Hwanghaeella</taxon>
    </lineage>
</organism>
<name>A0A3S2VTQ0_9PROT</name>
<keyword evidence="1" id="KW-0175">Coiled coil</keyword>
<dbReference type="RefSeq" id="WP_127764950.1">
    <property type="nucleotide sequence ID" value="NZ_SADE01000001.1"/>
</dbReference>
<evidence type="ECO:0000313" key="4">
    <source>
        <dbReference type="EMBL" id="RVU39579.1"/>
    </source>
</evidence>
<comment type="caution">
    <text evidence="4">The sequence shown here is derived from an EMBL/GenBank/DDBJ whole genome shotgun (WGS) entry which is preliminary data.</text>
</comment>
<dbReference type="AlphaFoldDB" id="A0A3S2VTQ0"/>
<feature type="coiled-coil region" evidence="1">
    <location>
        <begin position="382"/>
        <end position="409"/>
    </location>
</feature>
<evidence type="ECO:0000313" key="5">
    <source>
        <dbReference type="Proteomes" id="UP000287447"/>
    </source>
</evidence>
<keyword evidence="5" id="KW-1185">Reference proteome</keyword>
<protein>
    <recommendedName>
        <fullName evidence="6">DUF3450 family protein</fullName>
    </recommendedName>
</protein>
<dbReference type="EMBL" id="SADE01000001">
    <property type="protein sequence ID" value="RVU39579.1"/>
    <property type="molecule type" value="Genomic_DNA"/>
</dbReference>
<dbReference type="Proteomes" id="UP000287447">
    <property type="component" value="Unassembled WGS sequence"/>
</dbReference>
<feature type="compositionally biased region" description="Low complexity" evidence="2">
    <location>
        <begin position="100"/>
        <end position="123"/>
    </location>
</feature>
<reference evidence="5" key="1">
    <citation type="submission" date="2019-01" db="EMBL/GenBank/DDBJ databases">
        <title>Gri0909 isolated from a small marine red alga.</title>
        <authorList>
            <person name="Kim J."/>
            <person name="Jeong S.E."/>
            <person name="Jeon C.O."/>
        </authorList>
    </citation>
    <scope>NUCLEOTIDE SEQUENCE [LARGE SCALE GENOMIC DNA]</scope>
    <source>
        <strain evidence="5">Gri0909</strain>
    </source>
</reference>